<evidence type="ECO:0000313" key="1">
    <source>
        <dbReference type="EMBL" id="GIY88563.1"/>
    </source>
</evidence>
<proteinExistence type="predicted"/>
<gene>
    <name evidence="1" type="ORF">CEXT_296161</name>
</gene>
<keyword evidence="2" id="KW-1185">Reference proteome</keyword>
<organism evidence="1 2">
    <name type="scientific">Caerostris extrusa</name>
    <name type="common">Bark spider</name>
    <name type="synonym">Caerostris bankana</name>
    <dbReference type="NCBI Taxonomy" id="172846"/>
    <lineage>
        <taxon>Eukaryota</taxon>
        <taxon>Metazoa</taxon>
        <taxon>Ecdysozoa</taxon>
        <taxon>Arthropoda</taxon>
        <taxon>Chelicerata</taxon>
        <taxon>Arachnida</taxon>
        <taxon>Araneae</taxon>
        <taxon>Araneomorphae</taxon>
        <taxon>Entelegynae</taxon>
        <taxon>Araneoidea</taxon>
        <taxon>Araneidae</taxon>
        <taxon>Caerostris</taxon>
    </lineage>
</organism>
<dbReference type="EMBL" id="BPLR01017075">
    <property type="protein sequence ID" value="GIY88563.1"/>
    <property type="molecule type" value="Genomic_DNA"/>
</dbReference>
<dbReference type="Proteomes" id="UP001054945">
    <property type="component" value="Unassembled WGS sequence"/>
</dbReference>
<protein>
    <submittedName>
        <fullName evidence="1">Uncharacterized protein</fullName>
    </submittedName>
</protein>
<dbReference type="AlphaFoldDB" id="A0AAV4X467"/>
<comment type="caution">
    <text evidence="1">The sequence shown here is derived from an EMBL/GenBank/DDBJ whole genome shotgun (WGS) entry which is preliminary data.</text>
</comment>
<accession>A0AAV4X467</accession>
<name>A0AAV4X467_CAEEX</name>
<evidence type="ECO:0000313" key="2">
    <source>
        <dbReference type="Proteomes" id="UP001054945"/>
    </source>
</evidence>
<reference evidence="1 2" key="1">
    <citation type="submission" date="2021-06" db="EMBL/GenBank/DDBJ databases">
        <title>Caerostris extrusa draft genome.</title>
        <authorList>
            <person name="Kono N."/>
            <person name="Arakawa K."/>
        </authorList>
    </citation>
    <scope>NUCLEOTIDE SEQUENCE [LARGE SCALE GENOMIC DNA]</scope>
</reference>
<sequence>MSEDSRPKFTCYNVCSRKDVEKNSKEGFIQPINWCMRIMEPFSKERDSFRIFSRPEKRGKSASAIVRQRDAKGVPLLASLQAALFGNFLGPGPTPGQKDAPRHDPSLAISLLMRPVTGHPLKADSATFCNRLFVDRQMAIARIPDDQCTPIQTAARIFAQC</sequence>